<dbReference type="Ensembl" id="ENSGGOT00000056860.1">
    <property type="protein sequence ID" value="ENSGGOP00000051419.1"/>
    <property type="gene ID" value="ENSGGOG00000043452.1"/>
</dbReference>
<dbReference type="OMA" id="ETKMNTQ"/>
<dbReference type="Gene3D" id="1.20.58.90">
    <property type="match status" value="1"/>
</dbReference>
<feature type="region of interest" description="Disordered" evidence="3">
    <location>
        <begin position="399"/>
        <end position="421"/>
    </location>
</feature>
<dbReference type="GO" id="GO:0005096">
    <property type="term" value="F:GTPase activator activity"/>
    <property type="evidence" value="ECO:0000318"/>
    <property type="project" value="GO_Central"/>
</dbReference>
<dbReference type="SUPFAM" id="SSF48350">
    <property type="entry name" value="GTPase activation domain, GAP"/>
    <property type="match status" value="1"/>
</dbReference>
<feature type="compositionally biased region" description="Acidic residues" evidence="3">
    <location>
        <begin position="411"/>
        <end position="421"/>
    </location>
</feature>
<feature type="coiled-coil region" evidence="2">
    <location>
        <begin position="422"/>
        <end position="456"/>
    </location>
</feature>
<dbReference type="Proteomes" id="UP000001519">
    <property type="component" value="Chromosome 3"/>
</dbReference>
<keyword evidence="2" id="KW-0175">Coiled coil</keyword>
<dbReference type="PROSITE" id="PS50238">
    <property type="entry name" value="RHOGAP"/>
    <property type="match status" value="1"/>
</dbReference>
<dbReference type="GO" id="GO:0007264">
    <property type="term" value="P:small GTPase-mediated signal transduction"/>
    <property type="evidence" value="ECO:0000318"/>
    <property type="project" value="GO_Central"/>
</dbReference>
<dbReference type="STRING" id="9593.ENSGGOP00000051419"/>
<feature type="compositionally biased region" description="Basic and acidic residues" evidence="3">
    <location>
        <begin position="497"/>
        <end position="528"/>
    </location>
</feature>
<evidence type="ECO:0000313" key="5">
    <source>
        <dbReference type="Ensembl" id="ENSGGOP00000051419.1"/>
    </source>
</evidence>
<dbReference type="InterPro" id="IPR039767">
    <property type="entry name" value="RALBP1"/>
</dbReference>
<dbReference type="InParanoid" id="A0A2I2ZW13"/>
<sequence>MLPAPTSSASEHRRMEHGSGLTQTPSSEEISPTKFPGLYRTGQPSHPHGILHKPADIVPDDEKDHGKKKGKFKKKEKRTEGYAAFQEYSSGDETESPSKMKRLKGIHVFKKPSFSKKKEKDFKIKQKPKEEKHKEEKHKEKKSKDLTAADVEPEVPQIDVPNLKTSFGIPLADAVERTMMYDGIRLPAIFRECIDHLEKYGMMRRHLQNLPEHLVTKELMPRFEEACGRTTETEKVQEFQRLLKELPECNYLLISWLIVHMDHVIANELETKMNKQNISIVLNPTVQIKLFGNVVLKQVTKPLRWSNMATMPTLPETQAGIKEEIRRQGFLLNCLHRYLQCGIKDLSKEERLWKVQRILTALKRKLRDEELLTMEQFLRRQISSEKEEMGCLRAEIAEIQSHQQHGRSETEEYSSESESEDEEELQIILEYLQRQNEELEIKNNHLNQAVQEEREVIIELRVQFRLLQMQEAKAEQQVQEDQEPEWRGGAVQSPRDCVLRPKEAKEQPKAGKEPVKPSPSRDRKETSI</sequence>
<dbReference type="SMART" id="SM00324">
    <property type="entry name" value="RhoGAP"/>
    <property type="match status" value="1"/>
</dbReference>
<reference evidence="6" key="1">
    <citation type="submission" date="2011-05" db="EMBL/GenBank/DDBJ databases">
        <title>Insights into the evolution of the great apes provided by the gorilla genome.</title>
        <authorList>
            <person name="Scally A."/>
        </authorList>
    </citation>
    <scope>NUCLEOTIDE SEQUENCE [LARGE SCALE GENOMIC DNA]</scope>
</reference>
<dbReference type="GO" id="GO:0016020">
    <property type="term" value="C:membrane"/>
    <property type="evidence" value="ECO:0000318"/>
    <property type="project" value="GO_Central"/>
</dbReference>
<proteinExistence type="predicted"/>
<keyword evidence="6" id="KW-1185">Reference proteome</keyword>
<feature type="region of interest" description="Disordered" evidence="3">
    <location>
        <begin position="1"/>
        <end position="150"/>
    </location>
</feature>
<evidence type="ECO:0000256" key="1">
    <source>
        <dbReference type="ARBA" id="ARBA00022468"/>
    </source>
</evidence>
<organism evidence="5 6">
    <name type="scientific">Gorilla gorilla gorilla</name>
    <name type="common">Western lowland gorilla</name>
    <dbReference type="NCBI Taxonomy" id="9595"/>
    <lineage>
        <taxon>Eukaryota</taxon>
        <taxon>Metazoa</taxon>
        <taxon>Chordata</taxon>
        <taxon>Craniata</taxon>
        <taxon>Vertebrata</taxon>
        <taxon>Euteleostomi</taxon>
        <taxon>Mammalia</taxon>
        <taxon>Eutheria</taxon>
        <taxon>Euarchontoglires</taxon>
        <taxon>Primates</taxon>
        <taxon>Haplorrhini</taxon>
        <taxon>Catarrhini</taxon>
        <taxon>Hominidae</taxon>
        <taxon>Gorilla</taxon>
    </lineage>
</organism>
<dbReference type="GO" id="GO:0031267">
    <property type="term" value="F:small GTPase binding"/>
    <property type="evidence" value="ECO:0007669"/>
    <property type="project" value="InterPro"/>
</dbReference>
<dbReference type="Pfam" id="PF20924">
    <property type="entry name" value="RLIP76_Ral-bd"/>
    <property type="match status" value="1"/>
</dbReference>
<keyword evidence="1" id="KW-0343">GTPase activation</keyword>
<dbReference type="InterPro" id="IPR000198">
    <property type="entry name" value="RhoGAP_dom"/>
</dbReference>
<feature type="compositionally biased region" description="Basic residues" evidence="3">
    <location>
        <begin position="99"/>
        <end position="115"/>
    </location>
</feature>
<reference evidence="5 6" key="2">
    <citation type="journal article" date="2012" name="Nature">
        <title>Insights into hominid evolution from the gorilla genome sequence.</title>
        <authorList>
            <person name="Scally A."/>
            <person name="Dutheil J.Y."/>
            <person name="Hillier L.W."/>
            <person name="Jordan G.E."/>
            <person name="Goodhead I."/>
            <person name="Herrero J."/>
            <person name="Hobolth A."/>
            <person name="Lappalainen T."/>
            <person name="Mailund T."/>
            <person name="Marques-Bonet T."/>
            <person name="McCarthy S."/>
            <person name="Montgomery S.H."/>
            <person name="Schwalie P.C."/>
            <person name="Tang Y.A."/>
            <person name="Ward M.C."/>
            <person name="Xue Y."/>
            <person name="Yngvadottir B."/>
            <person name="Alkan C."/>
            <person name="Andersen L.N."/>
            <person name="Ayub Q."/>
            <person name="Ball E.V."/>
            <person name="Beal K."/>
            <person name="Bradley B.J."/>
            <person name="Chen Y."/>
            <person name="Clee C.M."/>
            <person name="Fitzgerald S."/>
            <person name="Graves T.A."/>
            <person name="Gu Y."/>
            <person name="Heath P."/>
            <person name="Heger A."/>
            <person name="Karakoc E."/>
            <person name="Kolb-Kokocinski A."/>
            <person name="Laird G.K."/>
            <person name="Lunter G."/>
            <person name="Meader S."/>
            <person name="Mort M."/>
            <person name="Mullikin J.C."/>
            <person name="Munch K."/>
            <person name="O'Connor T.D."/>
            <person name="Phillips A.D."/>
            <person name="Prado-Martinez J."/>
            <person name="Rogers A.S."/>
            <person name="Sajjadian S."/>
            <person name="Schmidt D."/>
            <person name="Shaw K."/>
            <person name="Simpson J.T."/>
            <person name="Stenson P.D."/>
            <person name="Turner D.J."/>
            <person name="Vigilant L."/>
            <person name="Vilella A.J."/>
            <person name="Whitener W."/>
            <person name="Zhu B."/>
            <person name="Cooper D.N."/>
            <person name="de Jong P."/>
            <person name="Dermitzakis E.T."/>
            <person name="Eichler E.E."/>
            <person name="Flicek P."/>
            <person name="Goldman N."/>
            <person name="Mundy N.I."/>
            <person name="Ning Z."/>
            <person name="Odom D.T."/>
            <person name="Ponting C.P."/>
            <person name="Quail M.A."/>
            <person name="Ryder O.A."/>
            <person name="Searle S.M."/>
            <person name="Warren W.C."/>
            <person name="Wilson R.K."/>
            <person name="Schierup M.H."/>
            <person name="Rogers J."/>
            <person name="Tyler-Smith C."/>
            <person name="Durbin R."/>
        </authorList>
    </citation>
    <scope>NUCLEOTIDE SEQUENCE [LARGE SCALE GENOMIC DNA]</scope>
</reference>
<dbReference type="EMBL" id="CABD030025829">
    <property type="status" value="NOT_ANNOTATED_CDS"/>
    <property type="molecule type" value="Genomic_DNA"/>
</dbReference>
<evidence type="ECO:0000256" key="3">
    <source>
        <dbReference type="SAM" id="MobiDB-lite"/>
    </source>
</evidence>
<dbReference type="PANTHER" id="PTHR12783">
    <property type="entry name" value="RALA BINDING PROTEIN 1 RALBP1"/>
    <property type="match status" value="1"/>
</dbReference>
<evidence type="ECO:0000259" key="4">
    <source>
        <dbReference type="PROSITE" id="PS50238"/>
    </source>
</evidence>
<dbReference type="Bgee" id="ENSGGOG00000043452">
    <property type="expression patterns" value="Expressed in heart and 4 other cell types or tissues"/>
</dbReference>
<dbReference type="InterPro" id="IPR049041">
    <property type="entry name" value="RalBP1-like_Ral-bd"/>
</dbReference>
<dbReference type="InterPro" id="IPR008936">
    <property type="entry name" value="Rho_GTPase_activation_prot"/>
</dbReference>
<feature type="compositionally biased region" description="Polar residues" evidence="3">
    <location>
        <begin position="20"/>
        <end position="30"/>
    </location>
</feature>
<reference evidence="5" key="4">
    <citation type="submission" date="2025-09" db="UniProtKB">
        <authorList>
            <consortium name="Ensembl"/>
        </authorList>
    </citation>
    <scope>IDENTIFICATION</scope>
</reference>
<name>A0A2I2ZW13_GORGO</name>
<dbReference type="Pfam" id="PF00620">
    <property type="entry name" value="RhoGAP"/>
    <property type="match status" value="1"/>
</dbReference>
<feature type="compositionally biased region" description="Basic residues" evidence="3">
    <location>
        <begin position="66"/>
        <end position="76"/>
    </location>
</feature>
<feature type="domain" description="Rho-GAP" evidence="4">
    <location>
        <begin position="133"/>
        <end position="326"/>
    </location>
</feature>
<dbReference type="FunFam" id="1.20.58.90:FF:000001">
    <property type="entry name" value="ralA-binding protein 1"/>
    <property type="match status" value="1"/>
</dbReference>
<dbReference type="AlphaFoldDB" id="A0A2I2ZW13"/>
<protein>
    <recommendedName>
        <fullName evidence="4">Rho-GAP domain-containing protein</fullName>
    </recommendedName>
</protein>
<feature type="region of interest" description="Disordered" evidence="3">
    <location>
        <begin position="476"/>
        <end position="528"/>
    </location>
</feature>
<dbReference type="PANTHER" id="PTHR12783:SF5">
    <property type="entry name" value="RALA-BINDING PROTEIN 1"/>
    <property type="match status" value="1"/>
</dbReference>
<feature type="compositionally biased region" description="Basic and acidic residues" evidence="3">
    <location>
        <begin position="116"/>
        <end position="147"/>
    </location>
</feature>
<accession>A0A2I2ZW13</accession>
<reference evidence="5" key="3">
    <citation type="submission" date="2025-08" db="UniProtKB">
        <authorList>
            <consortium name="Ensembl"/>
        </authorList>
    </citation>
    <scope>IDENTIFICATION</scope>
</reference>
<dbReference type="Gene3D" id="1.10.555.10">
    <property type="entry name" value="Rho GTPase activation protein"/>
    <property type="match status" value="2"/>
</dbReference>
<evidence type="ECO:0000256" key="2">
    <source>
        <dbReference type="SAM" id="Coils"/>
    </source>
</evidence>
<dbReference type="GeneTree" id="ENSGT00940000154639"/>
<dbReference type="GO" id="GO:0006898">
    <property type="term" value="P:receptor-mediated endocytosis"/>
    <property type="evidence" value="ECO:0000318"/>
    <property type="project" value="GO_Central"/>
</dbReference>
<evidence type="ECO:0000313" key="6">
    <source>
        <dbReference type="Proteomes" id="UP000001519"/>
    </source>
</evidence>